<dbReference type="NCBIfam" id="TIGR04336">
    <property type="entry name" value="AmmeMemoSam_B"/>
    <property type="match status" value="1"/>
</dbReference>
<proteinExistence type="inferred from homology"/>
<dbReference type="PANTHER" id="PTHR11060:SF0">
    <property type="entry name" value="PROTEIN MEMO1"/>
    <property type="match status" value="1"/>
</dbReference>
<evidence type="ECO:0000256" key="1">
    <source>
        <dbReference type="ARBA" id="ARBA00006315"/>
    </source>
</evidence>
<protein>
    <recommendedName>
        <fullName evidence="2">MEMO1 family protein</fullName>
    </recommendedName>
</protein>
<dbReference type="EMBL" id="KT007008">
    <property type="protein sequence ID" value="AKQ03140.1"/>
    <property type="molecule type" value="Genomic_DNA"/>
</dbReference>
<comment type="similarity">
    <text evidence="1 2">Belongs to the MEMO1 family.</text>
</comment>
<reference evidence="3" key="1">
    <citation type="journal article" date="2015" name="ISME J.">
        <title>Aquifer environment selects for microbial species cohorts in sediment and groundwater.</title>
        <authorList>
            <person name="Hug L.A."/>
            <person name="Thomas B.C."/>
            <person name="Brown C.T."/>
            <person name="Frischkorn K.R."/>
            <person name="Williams K.H."/>
            <person name="Tringe S.G."/>
            <person name="Banfield J.F."/>
        </authorList>
    </citation>
    <scope>NUCLEOTIDE SEQUENCE</scope>
</reference>
<keyword evidence="3" id="KW-0223">Dioxygenase</keyword>
<name>A0A0H4T8Q0_9EURY</name>
<dbReference type="GO" id="GO:0051213">
    <property type="term" value="F:dioxygenase activity"/>
    <property type="evidence" value="ECO:0007669"/>
    <property type="project" value="UniProtKB-KW"/>
</dbReference>
<dbReference type="InterPro" id="IPR002737">
    <property type="entry name" value="MEMO1_fam"/>
</dbReference>
<sequence>MVRQIERCYTHPLGPGRLPEVREGGRRLLGLVVPHAGYVYSGPVAAHSYAALAADGLRSSYVIFGPNHQGQGAPLAITKHEWQTPLGIVPIDPSLYEALRKPPLEDDVVAHRDEHSIEVQLPFLQHLSPSVSFVPICMAFQEYELATEVGELVADVVRGRERDVLLVASSDFTHVGPQYFQLPPKGMTAPAFAKQQDAKAIDRILALDPRGFAGRVVQDEISMCGYGPVTALLAGAKRLGAREAKLLKYGTSSDVSEDERMAVGYGAIAIYR</sequence>
<evidence type="ECO:0000256" key="2">
    <source>
        <dbReference type="HAMAP-Rule" id="MF_00055"/>
    </source>
</evidence>
<organism evidence="3">
    <name type="scientific">uncultured euryarchaeote Rifle_16ft_4_minimus_37884</name>
    <dbReference type="NCBI Taxonomy" id="1665196"/>
    <lineage>
        <taxon>Archaea</taxon>
        <taxon>Methanobacteriati</taxon>
        <taxon>Methanobacteriota</taxon>
        <taxon>environmental samples</taxon>
    </lineage>
</organism>
<dbReference type="Gene3D" id="3.40.830.10">
    <property type="entry name" value="LigB-like"/>
    <property type="match status" value="1"/>
</dbReference>
<keyword evidence="3" id="KW-0560">Oxidoreductase</keyword>
<dbReference type="SUPFAM" id="SSF53213">
    <property type="entry name" value="LigB-like"/>
    <property type="match status" value="1"/>
</dbReference>
<accession>A0A0H4T8Q0</accession>
<dbReference type="Pfam" id="PF01875">
    <property type="entry name" value="Memo"/>
    <property type="match status" value="1"/>
</dbReference>
<dbReference type="AlphaFoldDB" id="A0A0H4T8Q0"/>
<dbReference type="CDD" id="cd07361">
    <property type="entry name" value="MEMO_like"/>
    <property type="match status" value="1"/>
</dbReference>
<dbReference type="PANTHER" id="PTHR11060">
    <property type="entry name" value="PROTEIN MEMO1"/>
    <property type="match status" value="1"/>
</dbReference>
<evidence type="ECO:0000313" key="3">
    <source>
        <dbReference type="EMBL" id="AKQ03140.1"/>
    </source>
</evidence>
<dbReference type="HAMAP" id="MF_00055">
    <property type="entry name" value="MEMO1"/>
    <property type="match status" value="1"/>
</dbReference>